<dbReference type="SUPFAM" id="SSF53448">
    <property type="entry name" value="Nucleotide-diphospho-sugar transferases"/>
    <property type="match status" value="1"/>
</dbReference>
<keyword evidence="5" id="KW-1185">Reference proteome</keyword>
<dbReference type="Pfam" id="PF00483">
    <property type="entry name" value="NTP_transferase"/>
    <property type="match status" value="1"/>
</dbReference>
<dbReference type="Proteomes" id="UP001595533">
    <property type="component" value="Unassembled WGS sequence"/>
</dbReference>
<dbReference type="CDD" id="cd06422">
    <property type="entry name" value="NTP_transferase_like_1"/>
    <property type="match status" value="1"/>
</dbReference>
<proteinExistence type="predicted"/>
<name>A0ABV7J8J2_9GAMM</name>
<organism evidence="4 5">
    <name type="scientific">Marinicella sediminis</name>
    <dbReference type="NCBI Taxonomy" id="1792834"/>
    <lineage>
        <taxon>Bacteria</taxon>
        <taxon>Pseudomonadati</taxon>
        <taxon>Pseudomonadota</taxon>
        <taxon>Gammaproteobacteria</taxon>
        <taxon>Lysobacterales</taxon>
        <taxon>Marinicellaceae</taxon>
        <taxon>Marinicella</taxon>
    </lineage>
</organism>
<dbReference type="RefSeq" id="WP_077410263.1">
    <property type="nucleotide sequence ID" value="NZ_JBHRTS010000002.1"/>
</dbReference>
<evidence type="ECO:0000313" key="5">
    <source>
        <dbReference type="Proteomes" id="UP001595533"/>
    </source>
</evidence>
<keyword evidence="1 4" id="KW-0808">Transferase</keyword>
<dbReference type="NCBIfam" id="NF045761">
    <property type="entry name" value="NAMPUrTaseMurU"/>
    <property type="match status" value="1"/>
</dbReference>
<evidence type="ECO:0000256" key="1">
    <source>
        <dbReference type="ARBA" id="ARBA00022679"/>
    </source>
</evidence>
<dbReference type="Gene3D" id="3.90.550.10">
    <property type="entry name" value="Spore Coat Polysaccharide Biosynthesis Protein SpsA, Chain A"/>
    <property type="match status" value="1"/>
</dbReference>
<evidence type="ECO:0000313" key="4">
    <source>
        <dbReference type="EMBL" id="MFC3193472.1"/>
    </source>
</evidence>
<dbReference type="PANTHER" id="PTHR43584">
    <property type="entry name" value="NUCLEOTIDYL TRANSFERASE"/>
    <property type="match status" value="1"/>
</dbReference>
<feature type="domain" description="Nucleotidyl transferase" evidence="3">
    <location>
        <begin position="2"/>
        <end position="124"/>
    </location>
</feature>
<dbReference type="InterPro" id="IPR005835">
    <property type="entry name" value="NTP_transferase_dom"/>
</dbReference>
<keyword evidence="2 4" id="KW-0548">Nucleotidyltransferase</keyword>
<dbReference type="InterPro" id="IPR029044">
    <property type="entry name" value="Nucleotide-diphossugar_trans"/>
</dbReference>
<dbReference type="EMBL" id="JBHRTS010000002">
    <property type="protein sequence ID" value="MFC3193472.1"/>
    <property type="molecule type" value="Genomic_DNA"/>
</dbReference>
<accession>A0ABV7J8J2</accession>
<sequence length="224" mass="24568">MKAMILAAGRGERLRPLTDHTPKPLVSVRGKPLLQYHLEQLETAGFNELVINVCWLKEQIIQFINDYQAKHKQLNIQVIDEGQHALETGGGMLNALPLLGEQPFLAINADLFTDFTFASLPTMATDVLAHLVLVENPAHNNDGDFSFDPPKVSNPGIGQPTLTYSGIGVFHPRLFSTCQAGNVFSVTPLVRAACDEGLISGQLHQGAWNDVGSHQRLRELNAQQ</sequence>
<gene>
    <name evidence="4" type="primary">murU</name>
    <name evidence="4" type="ORF">ACFODZ_04345</name>
</gene>
<comment type="caution">
    <text evidence="4">The sequence shown here is derived from an EMBL/GenBank/DDBJ whole genome shotgun (WGS) entry which is preliminary data.</text>
</comment>
<protein>
    <submittedName>
        <fullName evidence="4">N-acetylmuramate alpha-1-phosphate uridylyltransferase MurU</fullName>
        <ecNumber evidence="4">2.7.7.99</ecNumber>
    </submittedName>
</protein>
<reference evidence="5" key="1">
    <citation type="journal article" date="2019" name="Int. J. Syst. Evol. Microbiol.">
        <title>The Global Catalogue of Microorganisms (GCM) 10K type strain sequencing project: providing services to taxonomists for standard genome sequencing and annotation.</title>
        <authorList>
            <consortium name="The Broad Institute Genomics Platform"/>
            <consortium name="The Broad Institute Genome Sequencing Center for Infectious Disease"/>
            <person name="Wu L."/>
            <person name="Ma J."/>
        </authorList>
    </citation>
    <scope>NUCLEOTIDE SEQUENCE [LARGE SCALE GENOMIC DNA]</scope>
    <source>
        <strain evidence="5">KCTC 42953</strain>
    </source>
</reference>
<dbReference type="InterPro" id="IPR054790">
    <property type="entry name" value="MurU"/>
</dbReference>
<dbReference type="InterPro" id="IPR050065">
    <property type="entry name" value="GlmU-like"/>
</dbReference>
<dbReference type="GO" id="GO:0016779">
    <property type="term" value="F:nucleotidyltransferase activity"/>
    <property type="evidence" value="ECO:0007669"/>
    <property type="project" value="UniProtKB-KW"/>
</dbReference>
<evidence type="ECO:0000259" key="3">
    <source>
        <dbReference type="Pfam" id="PF00483"/>
    </source>
</evidence>
<dbReference type="EC" id="2.7.7.99" evidence="4"/>
<dbReference type="PANTHER" id="PTHR43584:SF8">
    <property type="entry name" value="N-ACETYLMURAMATE ALPHA-1-PHOSPHATE URIDYLYLTRANSFERASE"/>
    <property type="match status" value="1"/>
</dbReference>
<evidence type="ECO:0000256" key="2">
    <source>
        <dbReference type="ARBA" id="ARBA00022695"/>
    </source>
</evidence>